<organism evidence="9 10">
    <name type="scientific">Dialister pneumosintes</name>
    <dbReference type="NCBI Taxonomy" id="39950"/>
    <lineage>
        <taxon>Bacteria</taxon>
        <taxon>Bacillati</taxon>
        <taxon>Bacillota</taxon>
        <taxon>Negativicutes</taxon>
        <taxon>Veillonellales</taxon>
        <taxon>Veillonellaceae</taxon>
        <taxon>Dialister</taxon>
    </lineage>
</organism>
<evidence type="ECO:0000256" key="2">
    <source>
        <dbReference type="ARBA" id="ARBA00019841"/>
    </source>
</evidence>
<dbReference type="Pfam" id="PF17768">
    <property type="entry name" value="RecJ_OB"/>
    <property type="match status" value="1"/>
</dbReference>
<dbReference type="SUPFAM" id="SSF64182">
    <property type="entry name" value="DHH phosphoesterases"/>
    <property type="match status" value="1"/>
</dbReference>
<dbReference type="InterPro" id="IPR038763">
    <property type="entry name" value="DHH_sf"/>
</dbReference>
<evidence type="ECO:0000313" key="9">
    <source>
        <dbReference type="EMBL" id="RID94000.1"/>
    </source>
</evidence>
<dbReference type="InterPro" id="IPR041122">
    <property type="entry name" value="RecJ_OB"/>
</dbReference>
<dbReference type="InterPro" id="IPR051673">
    <property type="entry name" value="SSDNA_exonuclease_RecJ"/>
</dbReference>
<protein>
    <recommendedName>
        <fullName evidence="2">Single-stranded-DNA-specific exonuclease RecJ</fullName>
    </recommendedName>
</protein>
<dbReference type="InterPro" id="IPR004610">
    <property type="entry name" value="RecJ"/>
</dbReference>
<evidence type="ECO:0000256" key="3">
    <source>
        <dbReference type="ARBA" id="ARBA00022722"/>
    </source>
</evidence>
<evidence type="ECO:0000256" key="1">
    <source>
        <dbReference type="ARBA" id="ARBA00005915"/>
    </source>
</evidence>
<feature type="domain" description="DDH" evidence="6">
    <location>
        <begin position="89"/>
        <end position="235"/>
    </location>
</feature>
<sequence length="671" mass="75820">MNKTSIKTYKNGNFIWKYNTSESLTPDFFQKENISFNVAHILYKRGINTEEKLYHFRYDTLSNLANPFLMKDMHAAVERIIKAINQQESIVIYGDYDVDGITSTSILYRFLKKEGASVDFYIPNREKEGYGLNQQAIEQLAVQGTQLLITVDNGIAASDLIASAPKSMDFIITDHHMVPDKIPDAVAVINPHQEDCSYPYEDLAGCGVAFSVCRALSLAMHKQDYVDDVELVAMGTIADVVSLTGENRIFVKEGLKRLQSTSIVGIRALLEAAGIVKPDEDKKISVEDISFGLAPRLNASGRIAHAKLGVELMIASTMTEATSIAKSLCDVNIKRQAIEREIYKEALARLHELQLESSSVMVIDGHNWNSGVIGISASRILEQYNRPVLMITIKDGIGKGSCRSTPNFDIYQALKVHENLLIQLGGHKMAAGFSIQEENIPLFREAINLYAQKNFKEEDFVPELEIEQIMPLSEMTTEFIKELEILEPCGCDNPRPLFASEGLSVLETKHIGKDNKHFKCLLEQDSSFVQGIFWNIGIDSPCKIGDSISIVYRPEIHEWRGEHVQLICRDIALNKEQVSLNRDKLVKFYLGIKNKLKIGINSVTFTELEVINIFDTDFSRKEMQLMFCVFEEIGLIRKEAYKKETYYTYIPSTKKLDLTVSPTFCKYSFRE</sequence>
<dbReference type="GO" id="GO:0004527">
    <property type="term" value="F:exonuclease activity"/>
    <property type="evidence" value="ECO:0007669"/>
    <property type="project" value="UniProtKB-KW"/>
</dbReference>
<gene>
    <name evidence="9" type="primary">recJ</name>
    <name evidence="9" type="ORF">DX915_00175</name>
</gene>
<evidence type="ECO:0000313" key="10">
    <source>
        <dbReference type="Proteomes" id="UP000266262"/>
    </source>
</evidence>
<reference evidence="9 10" key="1">
    <citation type="submission" date="2018-08" db="EMBL/GenBank/DDBJ databases">
        <title>Draft genome sequence of Dialister pneumosintes KCOM 1685.</title>
        <authorList>
            <person name="Kook J.-K."/>
            <person name="Park S.-N."/>
            <person name="Lim Y.K."/>
        </authorList>
    </citation>
    <scope>NUCLEOTIDE SEQUENCE [LARGE SCALE GENOMIC DNA]</scope>
    <source>
        <strain evidence="9 10">KCOM 1685</strain>
    </source>
</reference>
<dbReference type="RefSeq" id="WP_083989997.1">
    <property type="nucleotide sequence ID" value="NZ_CP017037.1"/>
</dbReference>
<dbReference type="InterPro" id="IPR001667">
    <property type="entry name" value="DDH_dom"/>
</dbReference>
<dbReference type="PANTHER" id="PTHR30255">
    <property type="entry name" value="SINGLE-STRANDED-DNA-SPECIFIC EXONUCLEASE RECJ"/>
    <property type="match status" value="1"/>
</dbReference>
<comment type="caution">
    <text evidence="9">The sequence shown here is derived from an EMBL/GenBank/DDBJ whole genome shotgun (WGS) entry which is preliminary data.</text>
</comment>
<evidence type="ECO:0000259" key="6">
    <source>
        <dbReference type="Pfam" id="PF01368"/>
    </source>
</evidence>
<evidence type="ECO:0000256" key="4">
    <source>
        <dbReference type="ARBA" id="ARBA00022801"/>
    </source>
</evidence>
<keyword evidence="5 9" id="KW-0269">Exonuclease</keyword>
<accession>A0ABX9M8W3</accession>
<dbReference type="InterPro" id="IPR003156">
    <property type="entry name" value="DHHA1_dom"/>
</dbReference>
<keyword evidence="4" id="KW-0378">Hydrolase</keyword>
<keyword evidence="3" id="KW-0540">Nuclease</keyword>
<evidence type="ECO:0000256" key="5">
    <source>
        <dbReference type="ARBA" id="ARBA00022839"/>
    </source>
</evidence>
<dbReference type="Proteomes" id="UP000266262">
    <property type="component" value="Unassembled WGS sequence"/>
</dbReference>
<dbReference type="EMBL" id="QWKU01000001">
    <property type="protein sequence ID" value="RID94000.1"/>
    <property type="molecule type" value="Genomic_DNA"/>
</dbReference>
<dbReference type="Pfam" id="PF02272">
    <property type="entry name" value="DHHA1"/>
    <property type="match status" value="1"/>
</dbReference>
<dbReference type="Pfam" id="PF01368">
    <property type="entry name" value="DHH"/>
    <property type="match status" value="1"/>
</dbReference>
<feature type="domain" description="DHHA1" evidence="7">
    <location>
        <begin position="360"/>
        <end position="452"/>
    </location>
</feature>
<dbReference type="Gene3D" id="3.90.1640.30">
    <property type="match status" value="1"/>
</dbReference>
<keyword evidence="10" id="KW-1185">Reference proteome</keyword>
<dbReference type="PANTHER" id="PTHR30255:SF2">
    <property type="entry name" value="SINGLE-STRANDED-DNA-SPECIFIC EXONUCLEASE RECJ"/>
    <property type="match status" value="1"/>
</dbReference>
<dbReference type="Gene3D" id="3.10.310.30">
    <property type="match status" value="1"/>
</dbReference>
<name>A0ABX9M8W3_9FIRM</name>
<evidence type="ECO:0000259" key="8">
    <source>
        <dbReference type="Pfam" id="PF17768"/>
    </source>
</evidence>
<comment type="similarity">
    <text evidence="1">Belongs to the RecJ family.</text>
</comment>
<dbReference type="NCBIfam" id="TIGR00644">
    <property type="entry name" value="recJ"/>
    <property type="match status" value="1"/>
</dbReference>
<evidence type="ECO:0000259" key="7">
    <source>
        <dbReference type="Pfam" id="PF02272"/>
    </source>
</evidence>
<proteinExistence type="inferred from homology"/>
<feature type="domain" description="RecJ OB" evidence="8">
    <location>
        <begin position="469"/>
        <end position="570"/>
    </location>
</feature>